<name>A0A670Y2Q6_PSETE</name>
<dbReference type="InterPro" id="IPR043636">
    <property type="entry name" value="L1_RRM_dom"/>
</dbReference>
<dbReference type="Proteomes" id="UP000472273">
    <property type="component" value="Unplaced"/>
</dbReference>
<evidence type="ECO:0000259" key="3">
    <source>
        <dbReference type="Pfam" id="PF02994"/>
    </source>
</evidence>
<evidence type="ECO:0000256" key="2">
    <source>
        <dbReference type="SAM" id="MobiDB-lite"/>
    </source>
</evidence>
<dbReference type="GeneTree" id="ENSGT00960000187359"/>
<sequence>TLLSKTTPPTSQKTIEESLIGEKQPNVPNINIQTSILALQEAISKMQEMMIKNHKETRADISELKDEMGKLKAEMKADISKVEGKIGSLQQAMERNEVKIKDIESRTTRMETNFERMDEEFKNVLRETEDSLVHLEMDKAMAYLRFQNVAEAKNEELEHLMAEILAEWLGKEKDDLIKQFDEVYRVSTSYARRNNCPREIHIRFSRRCLRDLILKMSREETISYKGREIRILKQIPKRVRMIRQDYKFLANDLNKEGIHFKWLIPEGMLITWKERKIKIESIEQAQVFHQQLTDKNSQPTKEEPKTRPQEVRYYHRTQNE</sequence>
<evidence type="ECO:0000313" key="4">
    <source>
        <dbReference type="Ensembl" id="ENSPTXP00000006081.1"/>
    </source>
</evidence>
<reference evidence="4" key="1">
    <citation type="submission" date="2025-08" db="UniProtKB">
        <authorList>
            <consortium name="Ensembl"/>
        </authorList>
    </citation>
    <scope>IDENTIFICATION</scope>
</reference>
<feature type="compositionally biased region" description="Basic and acidic residues" evidence="2">
    <location>
        <begin position="300"/>
        <end position="320"/>
    </location>
</feature>
<accession>A0A670Y2Q6</accession>
<dbReference type="PANTHER" id="PTHR11505">
    <property type="entry name" value="L1 TRANSPOSABLE ELEMENT-RELATED"/>
    <property type="match status" value="1"/>
</dbReference>
<dbReference type="Ensembl" id="ENSPTXT00000006279.1">
    <property type="protein sequence ID" value="ENSPTXP00000006081.1"/>
    <property type="gene ID" value="ENSPTXG00000004453.1"/>
</dbReference>
<dbReference type="AlphaFoldDB" id="A0A670Y2Q6"/>
<feature type="domain" description="L1 transposable element RRM" evidence="3">
    <location>
        <begin position="155"/>
        <end position="231"/>
    </location>
</feature>
<dbReference type="Gene3D" id="3.30.70.1820">
    <property type="entry name" value="L1 transposable element, RRM domain"/>
    <property type="match status" value="1"/>
</dbReference>
<evidence type="ECO:0000256" key="1">
    <source>
        <dbReference type="SAM" id="Coils"/>
    </source>
</evidence>
<feature type="region of interest" description="Disordered" evidence="2">
    <location>
        <begin position="291"/>
        <end position="320"/>
    </location>
</feature>
<proteinExistence type="predicted"/>
<reference evidence="4" key="2">
    <citation type="submission" date="2025-09" db="UniProtKB">
        <authorList>
            <consortium name="Ensembl"/>
        </authorList>
    </citation>
    <scope>IDENTIFICATION</scope>
</reference>
<keyword evidence="1" id="KW-0175">Coiled coil</keyword>
<dbReference type="InterPro" id="IPR004244">
    <property type="entry name" value="Transposase_22"/>
</dbReference>
<feature type="coiled-coil region" evidence="1">
    <location>
        <begin position="54"/>
        <end position="167"/>
    </location>
</feature>
<protein>
    <recommendedName>
        <fullName evidence="3">L1 transposable element RRM domain-containing protein</fullName>
    </recommendedName>
</protein>
<evidence type="ECO:0000313" key="5">
    <source>
        <dbReference type="Proteomes" id="UP000472273"/>
    </source>
</evidence>
<dbReference type="OMA" id="NSWIEER"/>
<organism evidence="4 5">
    <name type="scientific">Pseudonaja textilis</name>
    <name type="common">Eastern brown snake</name>
    <dbReference type="NCBI Taxonomy" id="8673"/>
    <lineage>
        <taxon>Eukaryota</taxon>
        <taxon>Metazoa</taxon>
        <taxon>Chordata</taxon>
        <taxon>Craniata</taxon>
        <taxon>Vertebrata</taxon>
        <taxon>Euteleostomi</taxon>
        <taxon>Lepidosauria</taxon>
        <taxon>Squamata</taxon>
        <taxon>Bifurcata</taxon>
        <taxon>Unidentata</taxon>
        <taxon>Episquamata</taxon>
        <taxon>Toxicofera</taxon>
        <taxon>Serpentes</taxon>
        <taxon>Colubroidea</taxon>
        <taxon>Elapidae</taxon>
        <taxon>Hydrophiinae</taxon>
        <taxon>Pseudonaja</taxon>
    </lineage>
</organism>
<dbReference type="Pfam" id="PF02994">
    <property type="entry name" value="Transposase_22"/>
    <property type="match status" value="1"/>
</dbReference>
<keyword evidence="5" id="KW-1185">Reference proteome</keyword>